<keyword evidence="10" id="KW-0234">DNA repair</keyword>
<dbReference type="AlphaFoldDB" id="A0A5E4PUA2"/>
<keyword evidence="14" id="KW-1185">Reference proteome</keyword>
<evidence type="ECO:0000256" key="2">
    <source>
        <dbReference type="ARBA" id="ARBA00007726"/>
    </source>
</evidence>
<dbReference type="Gene3D" id="1.10.1600.10">
    <property type="match status" value="1"/>
</dbReference>
<dbReference type="GO" id="GO:0003684">
    <property type="term" value="F:damaged DNA binding"/>
    <property type="evidence" value="ECO:0007669"/>
    <property type="project" value="InterPro"/>
</dbReference>
<dbReference type="SUPFAM" id="SSF100939">
    <property type="entry name" value="SPOC domain-like"/>
    <property type="match status" value="1"/>
</dbReference>
<evidence type="ECO:0000256" key="5">
    <source>
        <dbReference type="ARBA" id="ARBA00022801"/>
    </source>
</evidence>
<dbReference type="GO" id="GO:0004386">
    <property type="term" value="F:helicase activity"/>
    <property type="evidence" value="ECO:0007669"/>
    <property type="project" value="UniProtKB-KW"/>
</dbReference>
<dbReference type="InterPro" id="IPR024193">
    <property type="entry name" value="Ku80"/>
</dbReference>
<evidence type="ECO:0000259" key="12">
    <source>
        <dbReference type="SMART" id="SM00559"/>
    </source>
</evidence>
<reference evidence="13 14" key="1">
    <citation type="submission" date="2017-07" db="EMBL/GenBank/DDBJ databases">
        <authorList>
            <person name="Talla V."/>
            <person name="Backstrom N."/>
        </authorList>
    </citation>
    <scope>NUCLEOTIDE SEQUENCE [LARGE SCALE GENOMIC DNA]</scope>
</reference>
<dbReference type="InterPro" id="IPR036465">
    <property type="entry name" value="vWFA_dom_sf"/>
</dbReference>
<dbReference type="GO" id="GO:0005524">
    <property type="term" value="F:ATP binding"/>
    <property type="evidence" value="ECO:0007669"/>
    <property type="project" value="UniProtKB-KW"/>
</dbReference>
<dbReference type="GO" id="GO:0003690">
    <property type="term" value="F:double-stranded DNA binding"/>
    <property type="evidence" value="ECO:0007669"/>
    <property type="project" value="TreeGrafter"/>
</dbReference>
<dbReference type="GO" id="GO:0006310">
    <property type="term" value="P:DNA recombination"/>
    <property type="evidence" value="ECO:0007669"/>
    <property type="project" value="UniProtKB-KW"/>
</dbReference>
<dbReference type="Gene3D" id="2.40.290.10">
    <property type="match status" value="1"/>
</dbReference>
<keyword evidence="4" id="KW-0227">DNA damage</keyword>
<keyword evidence="11" id="KW-0539">Nucleus</keyword>
<dbReference type="GO" id="GO:0016787">
    <property type="term" value="F:hydrolase activity"/>
    <property type="evidence" value="ECO:0007669"/>
    <property type="project" value="UniProtKB-KW"/>
</dbReference>
<keyword evidence="6" id="KW-0347">Helicase</keyword>
<dbReference type="PANTHER" id="PTHR12604">
    <property type="entry name" value="KU AUTOANTIGEN DNA HELICASE"/>
    <property type="match status" value="1"/>
</dbReference>
<dbReference type="Gene3D" id="1.25.40.240">
    <property type="entry name" value="Ku, C-terminal domain"/>
    <property type="match status" value="1"/>
</dbReference>
<dbReference type="Proteomes" id="UP000324832">
    <property type="component" value="Unassembled WGS sequence"/>
</dbReference>
<dbReference type="GO" id="GO:0000723">
    <property type="term" value="P:telomere maintenance"/>
    <property type="evidence" value="ECO:0007669"/>
    <property type="project" value="InterPro"/>
</dbReference>
<sequence>MAPIKIDQGTVIILDIGRNTSATSEKEDKCFFVYARECAARILERKILSQAKNYVGVILLGSKSYTGDFKHIEIIFELQTPTWQMIRNLPENASKTKGNWFDALIVAVDHFKNGVPGVKFMNRKIILMTNFKNPSLIEDDQMNKALFGLKEEEFEVDIIGPNIYSEDNKYIDIEYARNLVEGTNGATATFEYTMRYLLYHRKKATNPIPWNVDLSIGPNIKIPLSVFIKLKDEPVVKNWLKCVKDPITNTASTTEGILKNKIYINSENKSVIDDSSNVIKGYSYGQQIIPFSDCDKSMLYEPGQKSLNVYGFTAANNVTWQCFNGDGLFYVFGQKGDKKAQFAVKCLAECLHELNLIGIVRRVYNNGNAPKMFALMPIIDANYVCLSMAEICYKENLKNITFPVTNIKKFSINDEQVLAFKNLIKSMDLTKAYEESEFDDTEAFPIGETVSPSAQYVLDCIAYRAMNPGKPLPSLRDDINMLSQIPPLIKKRSKEPLEKIKKLFDLKKVEPKTKKKSLPMDEDDQQNIDNNNDIMDIDEMPKININHLDKSIHDIKKVGTIDPLGDFNILITHGKPFIELAKEMAQAIESIIYTNFDNNYDKAFEAMAHFRDKCVKLDPSEYNSWLRNFKMELNLRKNDIVLNLITNKKVGYILKNENEESMYEKDDEESELYENDTVPELTEVSISSQVNNMFDDI</sequence>
<dbReference type="GO" id="GO:0043564">
    <property type="term" value="C:Ku70:Ku80 complex"/>
    <property type="evidence" value="ECO:0007669"/>
    <property type="project" value="InterPro"/>
</dbReference>
<evidence type="ECO:0000256" key="9">
    <source>
        <dbReference type="ARBA" id="ARBA00023172"/>
    </source>
</evidence>
<comment type="similarity">
    <text evidence="2">Belongs to the ku80 family.</text>
</comment>
<evidence type="ECO:0000256" key="3">
    <source>
        <dbReference type="ARBA" id="ARBA00022741"/>
    </source>
</evidence>
<dbReference type="InterPro" id="IPR006164">
    <property type="entry name" value="DNA_bd_Ku70/Ku80"/>
</dbReference>
<organism evidence="13 14">
    <name type="scientific">Leptidea sinapis</name>
    <dbReference type="NCBI Taxonomy" id="189913"/>
    <lineage>
        <taxon>Eukaryota</taxon>
        <taxon>Metazoa</taxon>
        <taxon>Ecdysozoa</taxon>
        <taxon>Arthropoda</taxon>
        <taxon>Hexapoda</taxon>
        <taxon>Insecta</taxon>
        <taxon>Pterygota</taxon>
        <taxon>Neoptera</taxon>
        <taxon>Endopterygota</taxon>
        <taxon>Lepidoptera</taxon>
        <taxon>Glossata</taxon>
        <taxon>Ditrysia</taxon>
        <taxon>Papilionoidea</taxon>
        <taxon>Pieridae</taxon>
        <taxon>Dismorphiinae</taxon>
        <taxon>Leptidea</taxon>
    </lineage>
</organism>
<dbReference type="InterPro" id="IPR016194">
    <property type="entry name" value="SPOC-like_C_dom_sf"/>
</dbReference>
<feature type="domain" description="Ku" evidence="12">
    <location>
        <begin position="270"/>
        <end position="408"/>
    </location>
</feature>
<dbReference type="SMART" id="SM00559">
    <property type="entry name" value="Ku78"/>
    <property type="match status" value="1"/>
</dbReference>
<dbReference type="InterPro" id="IPR005161">
    <property type="entry name" value="Ku_N"/>
</dbReference>
<evidence type="ECO:0000313" key="13">
    <source>
        <dbReference type="EMBL" id="VVC88680.1"/>
    </source>
</evidence>
<keyword evidence="8" id="KW-0238">DNA-binding</keyword>
<name>A0A5E4PUA2_9NEOP</name>
<dbReference type="FunFam" id="1.10.1600.10:FF:000002">
    <property type="entry name" value="X-ray repair cross-complementing protein 5"/>
    <property type="match status" value="1"/>
</dbReference>
<evidence type="ECO:0000313" key="14">
    <source>
        <dbReference type="Proteomes" id="UP000324832"/>
    </source>
</evidence>
<gene>
    <name evidence="13" type="ORF">LSINAPIS_LOCUS1988</name>
</gene>
<evidence type="ECO:0000256" key="10">
    <source>
        <dbReference type="ARBA" id="ARBA00023204"/>
    </source>
</evidence>
<evidence type="ECO:0000256" key="4">
    <source>
        <dbReference type="ARBA" id="ARBA00022763"/>
    </source>
</evidence>
<evidence type="ECO:0000256" key="8">
    <source>
        <dbReference type="ARBA" id="ARBA00023125"/>
    </source>
</evidence>
<protein>
    <recommendedName>
        <fullName evidence="12">Ku domain-containing protein</fullName>
    </recommendedName>
</protein>
<evidence type="ECO:0000256" key="6">
    <source>
        <dbReference type="ARBA" id="ARBA00022806"/>
    </source>
</evidence>
<comment type="subcellular location">
    <subcellularLocation>
        <location evidence="1">Nucleus</location>
    </subcellularLocation>
</comment>
<dbReference type="CDD" id="cd00873">
    <property type="entry name" value="KU80"/>
    <property type="match status" value="1"/>
</dbReference>
<keyword evidence="9" id="KW-0233">DNA recombination</keyword>
<dbReference type="SUPFAM" id="SSF101420">
    <property type="entry name" value="C-terminal domain of Ku80"/>
    <property type="match status" value="1"/>
</dbReference>
<evidence type="ECO:0000256" key="7">
    <source>
        <dbReference type="ARBA" id="ARBA00022840"/>
    </source>
</evidence>
<dbReference type="Gene3D" id="3.40.50.410">
    <property type="entry name" value="von Willebrand factor, type A domain"/>
    <property type="match status" value="1"/>
</dbReference>
<evidence type="ECO:0000256" key="1">
    <source>
        <dbReference type="ARBA" id="ARBA00004123"/>
    </source>
</evidence>
<dbReference type="Pfam" id="PF08785">
    <property type="entry name" value="Ku_PK_bind"/>
    <property type="match status" value="1"/>
</dbReference>
<keyword evidence="5" id="KW-0378">Hydrolase</keyword>
<dbReference type="PANTHER" id="PTHR12604:SF4">
    <property type="entry name" value="X-RAY REPAIR CROSS-COMPLEMENTING PROTEIN 5"/>
    <property type="match status" value="1"/>
</dbReference>
<dbReference type="SUPFAM" id="SSF53300">
    <property type="entry name" value="vWA-like"/>
    <property type="match status" value="1"/>
</dbReference>
<keyword evidence="3" id="KW-0547">Nucleotide-binding</keyword>
<dbReference type="EMBL" id="FZQP02000371">
    <property type="protein sequence ID" value="VVC88680.1"/>
    <property type="molecule type" value="Genomic_DNA"/>
</dbReference>
<evidence type="ECO:0000256" key="11">
    <source>
        <dbReference type="ARBA" id="ARBA00023242"/>
    </source>
</evidence>
<proteinExistence type="inferred from homology"/>
<dbReference type="GO" id="GO:0042162">
    <property type="term" value="F:telomeric DNA binding"/>
    <property type="evidence" value="ECO:0007669"/>
    <property type="project" value="InterPro"/>
</dbReference>
<dbReference type="InterPro" id="IPR036494">
    <property type="entry name" value="Ku_C_sf"/>
</dbReference>
<keyword evidence="7" id="KW-0067">ATP-binding</keyword>
<dbReference type="InterPro" id="IPR014893">
    <property type="entry name" value="Ku_PK_bind"/>
</dbReference>
<accession>A0A5E4PUA2</accession>
<dbReference type="Pfam" id="PF03731">
    <property type="entry name" value="Ku_N"/>
    <property type="match status" value="1"/>
</dbReference>
<dbReference type="GO" id="GO:0006303">
    <property type="term" value="P:double-strand break repair via nonhomologous end joining"/>
    <property type="evidence" value="ECO:0007669"/>
    <property type="project" value="InterPro"/>
</dbReference>
<dbReference type="Pfam" id="PF02735">
    <property type="entry name" value="Ku"/>
    <property type="match status" value="1"/>
</dbReference>